<comment type="caution">
    <text evidence="3">The sequence shown here is derived from an EMBL/GenBank/DDBJ whole genome shotgun (WGS) entry which is preliminary data.</text>
</comment>
<evidence type="ECO:0000313" key="3">
    <source>
        <dbReference type="EMBL" id="GAA5156083.1"/>
    </source>
</evidence>
<dbReference type="PRINTS" id="PR00332">
    <property type="entry name" value="HISTRIAD"/>
</dbReference>
<organism evidence="3 4">
    <name type="scientific">Nocardioides marinquilinus</name>
    <dbReference type="NCBI Taxonomy" id="1210400"/>
    <lineage>
        <taxon>Bacteria</taxon>
        <taxon>Bacillati</taxon>
        <taxon>Actinomycetota</taxon>
        <taxon>Actinomycetes</taxon>
        <taxon>Propionibacteriales</taxon>
        <taxon>Nocardioidaceae</taxon>
        <taxon>Nocardioides</taxon>
    </lineage>
</organism>
<feature type="short sequence motif" description="Histidine triad motif" evidence="1">
    <location>
        <begin position="99"/>
        <end position="103"/>
    </location>
</feature>
<protein>
    <submittedName>
        <fullName evidence="3">Histidine triad nucleotide-binding protein</fullName>
    </submittedName>
</protein>
<gene>
    <name evidence="3" type="ORF">GCM10023340_42970</name>
</gene>
<sequence>MANAPECLFCRIVAGDVPAEVLHTTERTVAFRDVSPQAPLHALVVPRDHYENAAALAAGDPETSAELVRTAAAVAVAAGHDDYRLVFNTGAGAGQSVFHAHLHVLAGRDLAWPPG</sequence>
<dbReference type="SUPFAM" id="SSF54197">
    <property type="entry name" value="HIT-like"/>
    <property type="match status" value="1"/>
</dbReference>
<reference evidence="4" key="1">
    <citation type="journal article" date="2019" name="Int. J. Syst. Evol. Microbiol.">
        <title>The Global Catalogue of Microorganisms (GCM) 10K type strain sequencing project: providing services to taxonomists for standard genome sequencing and annotation.</title>
        <authorList>
            <consortium name="The Broad Institute Genomics Platform"/>
            <consortium name="The Broad Institute Genome Sequencing Center for Infectious Disease"/>
            <person name="Wu L."/>
            <person name="Ma J."/>
        </authorList>
    </citation>
    <scope>NUCLEOTIDE SEQUENCE [LARGE SCALE GENOMIC DNA]</scope>
    <source>
        <strain evidence="4">JCM 18459</strain>
    </source>
</reference>
<proteinExistence type="predicted"/>
<dbReference type="PROSITE" id="PS51084">
    <property type="entry name" value="HIT_2"/>
    <property type="match status" value="1"/>
</dbReference>
<evidence type="ECO:0000256" key="1">
    <source>
        <dbReference type="PROSITE-ProRule" id="PRU00464"/>
    </source>
</evidence>
<dbReference type="EMBL" id="BAABKG010000007">
    <property type="protein sequence ID" value="GAA5156083.1"/>
    <property type="molecule type" value="Genomic_DNA"/>
</dbReference>
<dbReference type="InterPro" id="IPR001310">
    <property type="entry name" value="Histidine_triad_HIT"/>
</dbReference>
<accession>A0ABP9Q4E1</accession>
<name>A0ABP9Q4E1_9ACTN</name>
<feature type="domain" description="HIT" evidence="2">
    <location>
        <begin position="8"/>
        <end position="115"/>
    </location>
</feature>
<dbReference type="Proteomes" id="UP001500221">
    <property type="component" value="Unassembled WGS sequence"/>
</dbReference>
<dbReference type="InterPro" id="IPR036265">
    <property type="entry name" value="HIT-like_sf"/>
</dbReference>
<dbReference type="PANTHER" id="PTHR23089">
    <property type="entry name" value="HISTIDINE TRIAD HIT PROTEIN"/>
    <property type="match status" value="1"/>
</dbReference>
<dbReference type="RefSeq" id="WP_345463857.1">
    <property type="nucleotide sequence ID" value="NZ_BAABKG010000007.1"/>
</dbReference>
<dbReference type="Pfam" id="PF01230">
    <property type="entry name" value="HIT"/>
    <property type="match status" value="1"/>
</dbReference>
<evidence type="ECO:0000313" key="4">
    <source>
        <dbReference type="Proteomes" id="UP001500221"/>
    </source>
</evidence>
<keyword evidence="4" id="KW-1185">Reference proteome</keyword>
<evidence type="ECO:0000259" key="2">
    <source>
        <dbReference type="PROSITE" id="PS51084"/>
    </source>
</evidence>
<dbReference type="Gene3D" id="3.30.428.10">
    <property type="entry name" value="HIT-like"/>
    <property type="match status" value="1"/>
</dbReference>
<dbReference type="InterPro" id="IPR011146">
    <property type="entry name" value="HIT-like"/>
</dbReference>